<keyword evidence="4" id="KW-0560">Oxidoreductase</keyword>
<keyword evidence="3 4" id="KW-0443">Lipid metabolism</keyword>
<protein>
    <recommendedName>
        <fullName evidence="4">Fatty acyl-CoA reductase</fullName>
        <ecNumber evidence="4">1.2.1.84</ecNumber>
    </recommendedName>
</protein>
<dbReference type="AlphaFoldDB" id="A0A650FKV2"/>
<gene>
    <name evidence="7" type="primary">far13a</name>
</gene>
<keyword evidence="4" id="KW-0472">Membrane</keyword>
<dbReference type="InterPro" id="IPR026055">
    <property type="entry name" value="FAR"/>
</dbReference>
<dbReference type="SUPFAM" id="SSF51735">
    <property type="entry name" value="NAD(P)-binding Rossmann-fold domains"/>
    <property type="match status" value="1"/>
</dbReference>
<evidence type="ECO:0000259" key="6">
    <source>
        <dbReference type="Pfam" id="PF07993"/>
    </source>
</evidence>
<dbReference type="InterPro" id="IPR036291">
    <property type="entry name" value="NAD(P)-bd_dom_sf"/>
</dbReference>
<feature type="domain" description="Fatty acyl-CoA reductase C-terminal" evidence="5">
    <location>
        <begin position="386"/>
        <end position="478"/>
    </location>
</feature>
<feature type="domain" description="Thioester reductase (TE)" evidence="6">
    <location>
        <begin position="39"/>
        <end position="312"/>
    </location>
</feature>
<dbReference type="Gene3D" id="3.40.50.720">
    <property type="entry name" value="NAD(P)-binding Rossmann-like Domain"/>
    <property type="match status" value="1"/>
</dbReference>
<feature type="transmembrane region" description="Helical" evidence="4">
    <location>
        <begin position="379"/>
        <end position="401"/>
    </location>
</feature>
<dbReference type="CDD" id="cd05236">
    <property type="entry name" value="FAR-N_SDR_e"/>
    <property type="match status" value="1"/>
</dbReference>
<dbReference type="PANTHER" id="PTHR11011:SF60">
    <property type="entry name" value="FATTY ACYL-COA REDUCTASE-RELATED"/>
    <property type="match status" value="1"/>
</dbReference>
<dbReference type="GO" id="GO:0080019">
    <property type="term" value="F:alcohol-forming very long-chain fatty acyl-CoA reductase activity"/>
    <property type="evidence" value="ECO:0007669"/>
    <property type="project" value="InterPro"/>
</dbReference>
<reference evidence="7" key="1">
    <citation type="submission" date="2019-09" db="EMBL/GenBank/DDBJ databases">
        <title>Transcriptome expression in two lineages of Tetrastichus brontispae, implications in the parasitic wasp host-speciation.</title>
        <authorList>
            <person name="Sanchez-Garcia F.J."/>
            <person name="Hou Y."/>
            <person name="Tang B."/>
        </authorList>
    </citation>
    <scope>NUCLEOTIDE SEQUENCE</scope>
</reference>
<dbReference type="Pfam" id="PF03015">
    <property type="entry name" value="Sterile"/>
    <property type="match status" value="1"/>
</dbReference>
<dbReference type="EC" id="1.2.1.84" evidence="4"/>
<keyword evidence="4" id="KW-0812">Transmembrane</keyword>
<dbReference type="GO" id="GO:0005777">
    <property type="term" value="C:peroxisome"/>
    <property type="evidence" value="ECO:0007669"/>
    <property type="project" value="TreeGrafter"/>
</dbReference>
<keyword evidence="2 4" id="KW-0444">Lipid biosynthesis</keyword>
<dbReference type="GO" id="GO:0102965">
    <property type="term" value="F:alcohol-forming long-chain fatty acyl-CoA reductase activity"/>
    <property type="evidence" value="ECO:0007669"/>
    <property type="project" value="UniProtKB-EC"/>
</dbReference>
<evidence type="ECO:0000313" key="7">
    <source>
        <dbReference type="EMBL" id="QGV11524.1"/>
    </source>
</evidence>
<comment type="catalytic activity">
    <reaction evidence="4">
        <text>a long-chain fatty acyl-CoA + 2 NADPH + 2 H(+) = a long-chain primary fatty alcohol + 2 NADP(+) + CoA</text>
        <dbReference type="Rhea" id="RHEA:52716"/>
        <dbReference type="ChEBI" id="CHEBI:15378"/>
        <dbReference type="ChEBI" id="CHEBI:57287"/>
        <dbReference type="ChEBI" id="CHEBI:57783"/>
        <dbReference type="ChEBI" id="CHEBI:58349"/>
        <dbReference type="ChEBI" id="CHEBI:77396"/>
        <dbReference type="ChEBI" id="CHEBI:83139"/>
        <dbReference type="EC" id="1.2.1.84"/>
    </reaction>
</comment>
<evidence type="ECO:0000259" key="5">
    <source>
        <dbReference type="Pfam" id="PF03015"/>
    </source>
</evidence>
<name>A0A650FKV2_9HYME</name>
<evidence type="ECO:0000256" key="4">
    <source>
        <dbReference type="RuleBase" id="RU363097"/>
    </source>
</evidence>
<dbReference type="CDD" id="cd09071">
    <property type="entry name" value="FAR_C"/>
    <property type="match status" value="1"/>
</dbReference>
<comment type="function">
    <text evidence="4">Catalyzes the reduction of fatty acyl-CoA to fatty alcohols.</text>
</comment>
<feature type="transmembrane region" description="Helical" evidence="4">
    <location>
        <begin position="495"/>
        <end position="520"/>
    </location>
</feature>
<evidence type="ECO:0000256" key="3">
    <source>
        <dbReference type="ARBA" id="ARBA00023098"/>
    </source>
</evidence>
<keyword evidence="4" id="KW-0521">NADP</keyword>
<dbReference type="InterPro" id="IPR033640">
    <property type="entry name" value="FAR_C"/>
</dbReference>
<keyword evidence="4" id="KW-1133">Transmembrane helix</keyword>
<organism evidence="7">
    <name type="scientific">Tetrastichus brontispae</name>
    <dbReference type="NCBI Taxonomy" id="2033808"/>
    <lineage>
        <taxon>Eukaryota</taxon>
        <taxon>Metazoa</taxon>
        <taxon>Ecdysozoa</taxon>
        <taxon>Arthropoda</taxon>
        <taxon>Hexapoda</taxon>
        <taxon>Insecta</taxon>
        <taxon>Pterygota</taxon>
        <taxon>Neoptera</taxon>
        <taxon>Endopterygota</taxon>
        <taxon>Hymenoptera</taxon>
        <taxon>Apocrita</taxon>
        <taxon>Proctotrupomorpha</taxon>
        <taxon>Chalcidoidea</taxon>
        <taxon>Eulophidae</taxon>
        <taxon>Tetrastichinae</taxon>
        <taxon>Tetrastichus</taxon>
    </lineage>
</organism>
<accession>A0A650FKV2</accession>
<dbReference type="EMBL" id="MN567124">
    <property type="protein sequence ID" value="QGV11524.1"/>
    <property type="molecule type" value="mRNA"/>
</dbReference>
<dbReference type="GO" id="GO:0035336">
    <property type="term" value="P:long-chain fatty-acyl-CoA metabolic process"/>
    <property type="evidence" value="ECO:0007669"/>
    <property type="project" value="TreeGrafter"/>
</dbReference>
<comment type="similarity">
    <text evidence="1 4">Belongs to the fatty acyl-CoA reductase family.</text>
</comment>
<evidence type="ECO:0000256" key="1">
    <source>
        <dbReference type="ARBA" id="ARBA00005928"/>
    </source>
</evidence>
<evidence type="ECO:0000256" key="2">
    <source>
        <dbReference type="ARBA" id="ARBA00022516"/>
    </source>
</evidence>
<sequence>MSSAIDEIYRSMDDDTEAPEIEKSSSEIRQFFAGKSLLLSGATGFMGKVFVEKVLRDCPNLKRLYLLVRHKKGLTSQEIVKKYFQNGVFDNLRKIHPNFEEKVSTVTGDLEQDRLGLSSDDRQTLIDNLDIMVHNGATVMFDTKISVSLKINALGTKRMLDLAMECKHIKVFVYVSTAYSHCYRKDIEEVFYDSPADLKKLYELIAGDEASEDGLTDDALKRILEKYPNGYCFSKAIAEGLVKEYGEKANFAVGVYRPTIVCAAVEEPSPGWVGNNNGPALIFLGAALGLMHTAYHLGYPLDLMPVDYSINALIATIYDLDLQWKVKRNPTVYNYGSSILNPITLPTLFEYFGKLAASLGSKYEVWHPFMIFCKSKWTFWFWHILLHFIPAIFADIALLCMGKKRRALQLFFFGTRHLDKMDYFGNGNWKIQSRRMMDVHDRLSKCDQSIFYFDIRKLEWEYASLMWMRGGRIHILNEPLVDIEKTQRRYQLMKLLHYATVSIFYLLVTYFSMKLLLYLLSFIF</sequence>
<proteinExistence type="evidence at transcript level"/>
<dbReference type="InterPro" id="IPR013120">
    <property type="entry name" value="FAR_NAD-bd"/>
</dbReference>
<dbReference type="Pfam" id="PF07993">
    <property type="entry name" value="NAD_binding_4"/>
    <property type="match status" value="1"/>
</dbReference>
<dbReference type="PANTHER" id="PTHR11011">
    <property type="entry name" value="MALE STERILITY PROTEIN 2-RELATED"/>
    <property type="match status" value="1"/>
</dbReference>